<feature type="domain" description="RNA polymerase sigma-70 region 2" evidence="6">
    <location>
        <begin position="12"/>
        <end position="80"/>
    </location>
</feature>
<evidence type="ECO:0000256" key="3">
    <source>
        <dbReference type="ARBA" id="ARBA00023082"/>
    </source>
</evidence>
<dbReference type="GO" id="GO:0016987">
    <property type="term" value="F:sigma factor activity"/>
    <property type="evidence" value="ECO:0007669"/>
    <property type="project" value="UniProtKB-KW"/>
</dbReference>
<dbReference type="InterPro" id="IPR013324">
    <property type="entry name" value="RNA_pol_sigma_r3/r4-like"/>
</dbReference>
<proteinExistence type="inferred from homology"/>
<evidence type="ECO:0000256" key="2">
    <source>
        <dbReference type="ARBA" id="ARBA00023015"/>
    </source>
</evidence>
<feature type="domain" description="RNA polymerase sigma factor 70 region 4 type 2" evidence="7">
    <location>
        <begin position="116"/>
        <end position="166"/>
    </location>
</feature>
<dbReference type="GO" id="GO:0003677">
    <property type="term" value="F:DNA binding"/>
    <property type="evidence" value="ECO:0007669"/>
    <property type="project" value="UniProtKB-KW"/>
</dbReference>
<evidence type="ECO:0000256" key="1">
    <source>
        <dbReference type="ARBA" id="ARBA00010641"/>
    </source>
</evidence>
<organism evidence="8">
    <name type="scientific">freshwater metagenome</name>
    <dbReference type="NCBI Taxonomy" id="449393"/>
    <lineage>
        <taxon>unclassified sequences</taxon>
        <taxon>metagenomes</taxon>
        <taxon>ecological metagenomes</taxon>
    </lineage>
</organism>
<keyword evidence="4" id="KW-0238">DNA-binding</keyword>
<dbReference type="Gene3D" id="1.10.1740.10">
    <property type="match status" value="1"/>
</dbReference>
<evidence type="ECO:0000256" key="5">
    <source>
        <dbReference type="ARBA" id="ARBA00023163"/>
    </source>
</evidence>
<dbReference type="Pfam" id="PF04542">
    <property type="entry name" value="Sigma70_r2"/>
    <property type="match status" value="1"/>
</dbReference>
<dbReference type="NCBIfam" id="TIGR02937">
    <property type="entry name" value="sigma70-ECF"/>
    <property type="match status" value="1"/>
</dbReference>
<dbReference type="SUPFAM" id="SSF88659">
    <property type="entry name" value="Sigma3 and sigma4 domains of RNA polymerase sigma factors"/>
    <property type="match status" value="1"/>
</dbReference>
<dbReference type="InterPro" id="IPR013249">
    <property type="entry name" value="RNA_pol_sigma70_r4_t2"/>
</dbReference>
<keyword evidence="2" id="KW-0805">Transcription regulation</keyword>
<dbReference type="InterPro" id="IPR013325">
    <property type="entry name" value="RNA_pol_sigma_r2"/>
</dbReference>
<dbReference type="InterPro" id="IPR007627">
    <property type="entry name" value="RNA_pol_sigma70_r2"/>
</dbReference>
<dbReference type="PANTHER" id="PTHR43133:SF52">
    <property type="entry name" value="ECF RNA POLYMERASE SIGMA FACTOR SIGL"/>
    <property type="match status" value="1"/>
</dbReference>
<dbReference type="Pfam" id="PF08281">
    <property type="entry name" value="Sigma70_r4_2"/>
    <property type="match status" value="1"/>
</dbReference>
<comment type="similarity">
    <text evidence="1">Belongs to the sigma-70 factor family. ECF subfamily.</text>
</comment>
<dbReference type="CDD" id="cd06171">
    <property type="entry name" value="Sigma70_r4"/>
    <property type="match status" value="1"/>
</dbReference>
<sequence length="185" mass="20916">MAADDAETIRAMYDDHARGVFAYLARRVGRDLAEDLLAETYRIALETYPRFDGERGTERMWLFGIATNLLRRHWRTEQRRLLALERSAWSAEHVDPLITVADGVATRVDAASDAVRLLDALTRLDPEDRDLLFLSGWERLNSTEIGQVLGVPAATVRSRLHRLRSDLRAVVESRSTQPTTSEGTP</sequence>
<keyword evidence="5" id="KW-0804">Transcription</keyword>
<dbReference type="PANTHER" id="PTHR43133">
    <property type="entry name" value="RNA POLYMERASE ECF-TYPE SIGMA FACTO"/>
    <property type="match status" value="1"/>
</dbReference>
<gene>
    <name evidence="8" type="ORF">UFOPK1493_03992</name>
</gene>
<keyword evidence="3" id="KW-0731">Sigma factor</keyword>
<dbReference type="InterPro" id="IPR014284">
    <property type="entry name" value="RNA_pol_sigma-70_dom"/>
</dbReference>
<reference evidence="8" key="1">
    <citation type="submission" date="2020-05" db="EMBL/GenBank/DDBJ databases">
        <authorList>
            <person name="Chiriac C."/>
            <person name="Salcher M."/>
            <person name="Ghai R."/>
            <person name="Kavagutti S V."/>
        </authorList>
    </citation>
    <scope>NUCLEOTIDE SEQUENCE</scope>
</reference>
<protein>
    <submittedName>
        <fullName evidence="8">Unannotated protein</fullName>
    </submittedName>
</protein>
<evidence type="ECO:0000313" key="8">
    <source>
        <dbReference type="EMBL" id="CAB4595702.1"/>
    </source>
</evidence>
<evidence type="ECO:0000259" key="6">
    <source>
        <dbReference type="Pfam" id="PF04542"/>
    </source>
</evidence>
<dbReference type="GO" id="GO:0006352">
    <property type="term" value="P:DNA-templated transcription initiation"/>
    <property type="evidence" value="ECO:0007669"/>
    <property type="project" value="InterPro"/>
</dbReference>
<dbReference type="InterPro" id="IPR036388">
    <property type="entry name" value="WH-like_DNA-bd_sf"/>
</dbReference>
<accession>A0A6J6G306</accession>
<dbReference type="InterPro" id="IPR039425">
    <property type="entry name" value="RNA_pol_sigma-70-like"/>
</dbReference>
<dbReference type="Gene3D" id="1.10.10.10">
    <property type="entry name" value="Winged helix-like DNA-binding domain superfamily/Winged helix DNA-binding domain"/>
    <property type="match status" value="1"/>
</dbReference>
<evidence type="ECO:0000259" key="7">
    <source>
        <dbReference type="Pfam" id="PF08281"/>
    </source>
</evidence>
<dbReference type="EMBL" id="CAEZSR010000269">
    <property type="protein sequence ID" value="CAB4595702.1"/>
    <property type="molecule type" value="Genomic_DNA"/>
</dbReference>
<dbReference type="SUPFAM" id="SSF88946">
    <property type="entry name" value="Sigma2 domain of RNA polymerase sigma factors"/>
    <property type="match status" value="1"/>
</dbReference>
<evidence type="ECO:0000256" key="4">
    <source>
        <dbReference type="ARBA" id="ARBA00023125"/>
    </source>
</evidence>
<name>A0A6J6G306_9ZZZZ</name>
<dbReference type="AlphaFoldDB" id="A0A6J6G306"/>